<proteinExistence type="predicted"/>
<keyword evidence="4" id="KW-1185">Reference proteome</keyword>
<protein>
    <submittedName>
        <fullName evidence="3">Uncharacterized protein DUF1906</fullName>
    </submittedName>
</protein>
<dbReference type="AlphaFoldDB" id="A0A561ENF8"/>
<feature type="domain" description="Rv2525c-like glycoside hydrolase-like" evidence="2">
    <location>
        <begin position="16"/>
        <end position="170"/>
    </location>
</feature>
<name>A0A561ENF8_9ACTN</name>
<reference evidence="3 4" key="1">
    <citation type="submission" date="2019-06" db="EMBL/GenBank/DDBJ databases">
        <title>Sequencing the genomes of 1000 actinobacteria strains.</title>
        <authorList>
            <person name="Klenk H.-P."/>
        </authorList>
    </citation>
    <scope>NUCLEOTIDE SEQUENCE [LARGE SCALE GENOMIC DNA]</scope>
    <source>
        <strain evidence="3 4">DSM 41649</strain>
    </source>
</reference>
<dbReference type="Proteomes" id="UP000318416">
    <property type="component" value="Unassembled WGS sequence"/>
</dbReference>
<organism evidence="3 4">
    <name type="scientific">Kitasatospora atroaurantiaca</name>
    <dbReference type="NCBI Taxonomy" id="285545"/>
    <lineage>
        <taxon>Bacteria</taxon>
        <taxon>Bacillati</taxon>
        <taxon>Actinomycetota</taxon>
        <taxon>Actinomycetes</taxon>
        <taxon>Kitasatosporales</taxon>
        <taxon>Streptomycetaceae</taxon>
        <taxon>Kitasatospora</taxon>
    </lineage>
</organism>
<dbReference type="OrthoDB" id="9815541at2"/>
<sequence>MATGVDYAWDHPGGAALQAVGATFAARYLSHDTSKAITRAEADDLAAHGIWLVVVFEDSAQRPLAGRAAGVADAQLAVAQAWAAGIPAGRPIYFAADFDVTADQQGAINDYLQGAASVLGVDRVGVYGGYRTVQRALDAGVCRWAWQADAWSGGQWDARAHIRQTDGTTTINAVECDWNTAMTADYGQWMPGVSPATPNVAQPPAGRRRLDEEVR</sequence>
<accession>A0A561ENF8</accession>
<dbReference type="Pfam" id="PF08924">
    <property type="entry name" value="Rv2525c_GlyHyd-like"/>
    <property type="match status" value="1"/>
</dbReference>
<dbReference type="RefSeq" id="WP_145789767.1">
    <property type="nucleotide sequence ID" value="NZ_BAAABR010000089.1"/>
</dbReference>
<evidence type="ECO:0000313" key="3">
    <source>
        <dbReference type="EMBL" id="TWE17161.1"/>
    </source>
</evidence>
<dbReference type="Gene3D" id="3.20.20.80">
    <property type="entry name" value="Glycosidases"/>
    <property type="match status" value="1"/>
</dbReference>
<dbReference type="InterPro" id="IPR015020">
    <property type="entry name" value="Rv2525c-like_Glyco_Hydro-like"/>
</dbReference>
<feature type="region of interest" description="Disordered" evidence="1">
    <location>
        <begin position="193"/>
        <end position="215"/>
    </location>
</feature>
<evidence type="ECO:0000313" key="4">
    <source>
        <dbReference type="Proteomes" id="UP000318416"/>
    </source>
</evidence>
<evidence type="ECO:0000256" key="1">
    <source>
        <dbReference type="SAM" id="MobiDB-lite"/>
    </source>
</evidence>
<gene>
    <name evidence="3" type="ORF">FB465_2166</name>
</gene>
<evidence type="ECO:0000259" key="2">
    <source>
        <dbReference type="Pfam" id="PF08924"/>
    </source>
</evidence>
<comment type="caution">
    <text evidence="3">The sequence shown here is derived from an EMBL/GenBank/DDBJ whole genome shotgun (WGS) entry which is preliminary data.</text>
</comment>
<dbReference type="InterPro" id="IPR017853">
    <property type="entry name" value="GH"/>
</dbReference>
<dbReference type="EMBL" id="VIVR01000001">
    <property type="protein sequence ID" value="TWE17161.1"/>
    <property type="molecule type" value="Genomic_DNA"/>
</dbReference>
<dbReference type="SUPFAM" id="SSF51445">
    <property type="entry name" value="(Trans)glycosidases"/>
    <property type="match status" value="1"/>
</dbReference>